<accession>A0ABP8YTB9</accession>
<protein>
    <submittedName>
        <fullName evidence="2">LON peptidase substrate-binding domain-containing protein</fullName>
    </submittedName>
</protein>
<dbReference type="SMART" id="SM00464">
    <property type="entry name" value="LON"/>
    <property type="match status" value="1"/>
</dbReference>
<reference evidence="3" key="1">
    <citation type="journal article" date="2019" name="Int. J. Syst. Evol. Microbiol.">
        <title>The Global Catalogue of Microorganisms (GCM) 10K type strain sequencing project: providing services to taxonomists for standard genome sequencing and annotation.</title>
        <authorList>
            <consortium name="The Broad Institute Genomics Platform"/>
            <consortium name="The Broad Institute Genome Sequencing Center for Infectious Disease"/>
            <person name="Wu L."/>
            <person name="Ma J."/>
        </authorList>
    </citation>
    <scope>NUCLEOTIDE SEQUENCE [LARGE SCALE GENOMIC DNA]</scope>
    <source>
        <strain evidence="3">JCM 19015</strain>
    </source>
</reference>
<dbReference type="PANTHER" id="PTHR46732:SF8">
    <property type="entry name" value="ATP-DEPENDENT PROTEASE LA (LON) DOMAIN PROTEIN"/>
    <property type="match status" value="1"/>
</dbReference>
<feature type="domain" description="Lon N-terminal" evidence="1">
    <location>
        <begin position="5"/>
        <end position="200"/>
    </location>
</feature>
<dbReference type="SUPFAM" id="SSF88697">
    <property type="entry name" value="PUA domain-like"/>
    <property type="match status" value="1"/>
</dbReference>
<evidence type="ECO:0000259" key="1">
    <source>
        <dbReference type="PROSITE" id="PS51787"/>
    </source>
</evidence>
<dbReference type="PANTHER" id="PTHR46732">
    <property type="entry name" value="ATP-DEPENDENT PROTEASE LA (LON) DOMAIN PROTEIN"/>
    <property type="match status" value="1"/>
</dbReference>
<dbReference type="InterPro" id="IPR046336">
    <property type="entry name" value="Lon_prtase_N_sf"/>
</dbReference>
<dbReference type="Gene3D" id="2.30.130.40">
    <property type="entry name" value="LON domain-like"/>
    <property type="match status" value="1"/>
</dbReference>
<dbReference type="InterPro" id="IPR003111">
    <property type="entry name" value="Lon_prtase_N"/>
</dbReference>
<keyword evidence="3" id="KW-1185">Reference proteome</keyword>
<dbReference type="Pfam" id="PF02190">
    <property type="entry name" value="LON_substr_bdg"/>
    <property type="match status" value="1"/>
</dbReference>
<dbReference type="Proteomes" id="UP001500121">
    <property type="component" value="Unassembled WGS sequence"/>
</dbReference>
<evidence type="ECO:0000313" key="2">
    <source>
        <dbReference type="EMBL" id="GAA4736686.1"/>
    </source>
</evidence>
<sequence>MPDRVTEIAMFPLGSVLLPHMPLPLRVFEPRYLAMLGDILGDEPSEFGVTLIERGQEVGGGDVRTDIGTVAQIGSLDTSGESILLIAQGVRTIRVDRWLDDAPYPRAEVTDLPDPEWSDDLAPLLERADRLVRRLLKLAEEAGEELPWPPDIGLDDDPAAAAWQLAAIAPFGPLDQLDLLRSTSIERLLSRTIDLAGEAEPLYGS</sequence>
<gene>
    <name evidence="2" type="ORF">GCM10025783_03630</name>
</gene>
<dbReference type="InterPro" id="IPR015947">
    <property type="entry name" value="PUA-like_sf"/>
</dbReference>
<proteinExistence type="predicted"/>
<organism evidence="2 3">
    <name type="scientific">Amnibacterium soli</name>
    <dbReference type="NCBI Taxonomy" id="1282736"/>
    <lineage>
        <taxon>Bacteria</taxon>
        <taxon>Bacillati</taxon>
        <taxon>Actinomycetota</taxon>
        <taxon>Actinomycetes</taxon>
        <taxon>Micrococcales</taxon>
        <taxon>Microbacteriaceae</taxon>
        <taxon>Amnibacterium</taxon>
    </lineage>
</organism>
<name>A0ABP8YTB9_9MICO</name>
<dbReference type="EMBL" id="BAABLP010000001">
    <property type="protein sequence ID" value="GAA4736686.1"/>
    <property type="molecule type" value="Genomic_DNA"/>
</dbReference>
<evidence type="ECO:0000313" key="3">
    <source>
        <dbReference type="Proteomes" id="UP001500121"/>
    </source>
</evidence>
<comment type="caution">
    <text evidence="2">The sequence shown here is derived from an EMBL/GenBank/DDBJ whole genome shotgun (WGS) entry which is preliminary data.</text>
</comment>
<dbReference type="PROSITE" id="PS51787">
    <property type="entry name" value="LON_N"/>
    <property type="match status" value="1"/>
</dbReference>